<dbReference type="EMBL" id="ONZG01000002">
    <property type="protein sequence ID" value="SPJ27425.1"/>
    <property type="molecule type" value="Genomic_DNA"/>
</dbReference>
<gene>
    <name evidence="1" type="ORF">TRM7615_00913</name>
</gene>
<dbReference type="AlphaFoldDB" id="A0A2R8C4S4"/>
<accession>A0A2R8C4S4</accession>
<name>A0A2R8C4S4_9RHOB</name>
<dbReference type="Proteomes" id="UP000244898">
    <property type="component" value="Unassembled WGS sequence"/>
</dbReference>
<sequence length="40" mass="4856">MLSNESAEMIANWRDLFKLVDWVVNQGQHSRISIYFYEHQ</sequence>
<proteinExistence type="predicted"/>
<evidence type="ECO:0000313" key="1">
    <source>
        <dbReference type="EMBL" id="SPJ27425.1"/>
    </source>
</evidence>
<organism evidence="1 2">
    <name type="scientific">Falsiruegeria mediterranea M17</name>
    <dbReference type="NCBI Taxonomy" id="1200281"/>
    <lineage>
        <taxon>Bacteria</taxon>
        <taxon>Pseudomonadati</taxon>
        <taxon>Pseudomonadota</taxon>
        <taxon>Alphaproteobacteria</taxon>
        <taxon>Rhodobacterales</taxon>
        <taxon>Roseobacteraceae</taxon>
        <taxon>Falsiruegeria</taxon>
    </lineage>
</organism>
<protein>
    <submittedName>
        <fullName evidence="1">Uncharacterized protein</fullName>
    </submittedName>
</protein>
<keyword evidence="2" id="KW-1185">Reference proteome</keyword>
<evidence type="ECO:0000313" key="2">
    <source>
        <dbReference type="Proteomes" id="UP000244898"/>
    </source>
</evidence>
<reference evidence="2" key="1">
    <citation type="submission" date="2018-03" db="EMBL/GenBank/DDBJ databases">
        <authorList>
            <person name="Rodrigo-Torres L."/>
            <person name="Arahal R. D."/>
            <person name="Lucena T."/>
        </authorList>
    </citation>
    <scope>NUCLEOTIDE SEQUENCE [LARGE SCALE GENOMIC DNA]</scope>
    <source>
        <strain evidence="2">CECT 7615</strain>
    </source>
</reference>